<keyword evidence="1" id="KW-0732">Signal</keyword>
<accession>A0A7R9LDJ7</accession>
<feature type="chain" id="PRO_5036211172" evidence="1">
    <location>
        <begin position="23"/>
        <end position="179"/>
    </location>
</feature>
<feature type="signal peptide" evidence="1">
    <location>
        <begin position="1"/>
        <end position="22"/>
    </location>
</feature>
<dbReference type="AlphaFoldDB" id="A0A7R9LDJ7"/>
<dbReference type="Proteomes" id="UP000728032">
    <property type="component" value="Unassembled WGS sequence"/>
</dbReference>
<organism evidence="2">
    <name type="scientific">Oppiella nova</name>
    <dbReference type="NCBI Taxonomy" id="334625"/>
    <lineage>
        <taxon>Eukaryota</taxon>
        <taxon>Metazoa</taxon>
        <taxon>Ecdysozoa</taxon>
        <taxon>Arthropoda</taxon>
        <taxon>Chelicerata</taxon>
        <taxon>Arachnida</taxon>
        <taxon>Acari</taxon>
        <taxon>Acariformes</taxon>
        <taxon>Sarcoptiformes</taxon>
        <taxon>Oribatida</taxon>
        <taxon>Brachypylina</taxon>
        <taxon>Oppioidea</taxon>
        <taxon>Oppiidae</taxon>
        <taxon>Oppiella</taxon>
    </lineage>
</organism>
<sequence>MILNIKVIHFVLLLVVIGCVSGNHKPSPHKFDCPPKKVPGGMKEVMTCAAKFKFMLDQVCKPKYGLPNDLVMNLAKHVFFHAIKCIDEDYEHFLIDGAIDCFVGDGSPGAEMMCNIKTSMCNAALQTKVVGCAMKEAKMHTIDMAKLMSMIGHIGKLCNILAVSPIQMVVIGKPERYVL</sequence>
<gene>
    <name evidence="2" type="ORF">ONB1V03_LOCUS2153</name>
</gene>
<protein>
    <submittedName>
        <fullName evidence="2">Uncharacterized protein</fullName>
    </submittedName>
</protein>
<proteinExistence type="predicted"/>
<dbReference type="EMBL" id="OC915290">
    <property type="protein sequence ID" value="CAD7639708.1"/>
    <property type="molecule type" value="Genomic_DNA"/>
</dbReference>
<reference evidence="2" key="1">
    <citation type="submission" date="2020-11" db="EMBL/GenBank/DDBJ databases">
        <authorList>
            <person name="Tran Van P."/>
        </authorList>
    </citation>
    <scope>NUCLEOTIDE SEQUENCE</scope>
</reference>
<name>A0A7R9LDJ7_9ACAR</name>
<evidence type="ECO:0000313" key="2">
    <source>
        <dbReference type="EMBL" id="CAD7639708.1"/>
    </source>
</evidence>
<dbReference type="PROSITE" id="PS51257">
    <property type="entry name" value="PROKAR_LIPOPROTEIN"/>
    <property type="match status" value="1"/>
</dbReference>
<evidence type="ECO:0000256" key="1">
    <source>
        <dbReference type="SAM" id="SignalP"/>
    </source>
</evidence>
<evidence type="ECO:0000313" key="3">
    <source>
        <dbReference type="Proteomes" id="UP000728032"/>
    </source>
</evidence>
<dbReference type="OrthoDB" id="10339351at2759"/>
<keyword evidence="3" id="KW-1185">Reference proteome</keyword>
<dbReference type="EMBL" id="CAJPVJ010000465">
    <property type="protein sequence ID" value="CAG2162560.1"/>
    <property type="molecule type" value="Genomic_DNA"/>
</dbReference>